<protein>
    <submittedName>
        <fullName evidence="8">Addiction module toxin, HicA family</fullName>
    </submittedName>
</protein>
<evidence type="ECO:0000313" key="9">
    <source>
        <dbReference type="Proteomes" id="UP000278327"/>
    </source>
</evidence>
<proteinExistence type="inferred from homology"/>
<organism evidence="8 9">
    <name type="scientific">Adlercreutzia equolifaciens subsp. celatus DSM 18785</name>
    <dbReference type="NCBI Taxonomy" id="1121021"/>
    <lineage>
        <taxon>Bacteria</taxon>
        <taxon>Bacillati</taxon>
        <taxon>Actinomycetota</taxon>
        <taxon>Coriobacteriia</taxon>
        <taxon>Eggerthellales</taxon>
        <taxon>Eggerthellaceae</taxon>
        <taxon>Adlercreutzia</taxon>
    </lineage>
</organism>
<comment type="similarity">
    <text evidence="1">Belongs to the HicA mRNA interferase family.</text>
</comment>
<keyword evidence="3" id="KW-0540">Nuclease</keyword>
<keyword evidence="5" id="KW-0378">Hydrolase</keyword>
<dbReference type="InterPro" id="IPR038570">
    <property type="entry name" value="HicA_sf"/>
</dbReference>
<evidence type="ECO:0000256" key="2">
    <source>
        <dbReference type="ARBA" id="ARBA00022649"/>
    </source>
</evidence>
<evidence type="ECO:0000256" key="3">
    <source>
        <dbReference type="ARBA" id="ARBA00022722"/>
    </source>
</evidence>
<evidence type="ECO:0000256" key="1">
    <source>
        <dbReference type="ARBA" id="ARBA00006620"/>
    </source>
</evidence>
<evidence type="ECO:0000313" key="8">
    <source>
        <dbReference type="EMBL" id="RNL40104.1"/>
    </source>
</evidence>
<evidence type="ECO:0000256" key="6">
    <source>
        <dbReference type="ARBA" id="ARBA00022884"/>
    </source>
</evidence>
<dbReference type="SUPFAM" id="SSF54786">
    <property type="entry name" value="YcfA/nrd intein domain"/>
    <property type="match status" value="1"/>
</dbReference>
<evidence type="ECO:0000256" key="7">
    <source>
        <dbReference type="ARBA" id="ARBA00023016"/>
    </source>
</evidence>
<dbReference type="AlphaFoldDB" id="A0A3N0AZU8"/>
<keyword evidence="2" id="KW-1277">Toxin-antitoxin system</keyword>
<dbReference type="RefSeq" id="WP_117284488.1">
    <property type="nucleotide sequence ID" value="NZ_QICA01000001.1"/>
</dbReference>
<reference evidence="8 9" key="1">
    <citation type="journal article" date="2019" name="Microbiol. Resour. Announc.">
        <title>Draft Genome Sequences of Type Strains of Gordonibacter faecihominis, Paraeggerthella hongkongensis, Parvibacter caecicola,Slackia equolifaciens, Slackia faecicanis, and Slackia isoflavoniconvertens.</title>
        <authorList>
            <person name="Danylec N."/>
            <person name="Stoll D.A."/>
            <person name="Dotsch A."/>
            <person name="Huch M."/>
        </authorList>
    </citation>
    <scope>NUCLEOTIDE SEQUENCE [LARGE SCALE GENOMIC DNA]</scope>
    <source>
        <strain evidence="8 9">DSM 18785</strain>
    </source>
</reference>
<dbReference type="GO" id="GO:0016787">
    <property type="term" value="F:hydrolase activity"/>
    <property type="evidence" value="ECO:0007669"/>
    <property type="project" value="UniProtKB-KW"/>
</dbReference>
<name>A0A3N0AZU8_9ACTN</name>
<dbReference type="Proteomes" id="UP000278327">
    <property type="component" value="Unassembled WGS sequence"/>
</dbReference>
<gene>
    <name evidence="8" type="ORF">DMP10_00650</name>
</gene>
<dbReference type="GO" id="GO:0003729">
    <property type="term" value="F:mRNA binding"/>
    <property type="evidence" value="ECO:0007669"/>
    <property type="project" value="InterPro"/>
</dbReference>
<accession>A0A3N0AZU8</accession>
<dbReference type="Gene3D" id="3.30.920.30">
    <property type="entry name" value="Hypothetical protein"/>
    <property type="match status" value="1"/>
</dbReference>
<dbReference type="GO" id="GO:0004519">
    <property type="term" value="F:endonuclease activity"/>
    <property type="evidence" value="ECO:0007669"/>
    <property type="project" value="UniProtKB-KW"/>
</dbReference>
<dbReference type="Pfam" id="PF07927">
    <property type="entry name" value="HicA_toxin"/>
    <property type="match status" value="1"/>
</dbReference>
<dbReference type="InterPro" id="IPR012933">
    <property type="entry name" value="HicA_mRNA_interferase"/>
</dbReference>
<dbReference type="EMBL" id="QICA01000001">
    <property type="protein sequence ID" value="RNL40104.1"/>
    <property type="molecule type" value="Genomic_DNA"/>
</dbReference>
<comment type="caution">
    <text evidence="8">The sequence shown here is derived from an EMBL/GenBank/DDBJ whole genome shotgun (WGS) entry which is preliminary data.</text>
</comment>
<evidence type="ECO:0000256" key="4">
    <source>
        <dbReference type="ARBA" id="ARBA00022759"/>
    </source>
</evidence>
<keyword evidence="9" id="KW-1185">Reference proteome</keyword>
<sequence>MRSRDMPMTAREAIRLTKKMGGRFVRHGARHDIFANAAGEEFPIPRHPGDLSPGVERAIKEKLGLL</sequence>
<keyword evidence="7" id="KW-0346">Stress response</keyword>
<keyword evidence="4" id="KW-0255">Endonuclease</keyword>
<evidence type="ECO:0000256" key="5">
    <source>
        <dbReference type="ARBA" id="ARBA00022801"/>
    </source>
</evidence>
<keyword evidence="6" id="KW-0694">RNA-binding</keyword>